<dbReference type="Proteomes" id="UP000059680">
    <property type="component" value="Chromosome 1"/>
</dbReference>
<dbReference type="EMBL" id="AP014957">
    <property type="protein sequence ID" value="BAS70293.1"/>
    <property type="molecule type" value="Genomic_DNA"/>
</dbReference>
<name>A0A0P0UYN1_ORYSJ</name>
<accession>A0A0P0UYN1</accession>
<dbReference type="PaxDb" id="39947-A0A0P0UYN1"/>
<evidence type="ECO:0000313" key="2">
    <source>
        <dbReference type="EMBL" id="BAS70293.1"/>
    </source>
</evidence>
<evidence type="ECO:0000313" key="3">
    <source>
        <dbReference type="Proteomes" id="UP000059680"/>
    </source>
</evidence>
<dbReference type="AlphaFoldDB" id="A0A0P0UYN1"/>
<protein>
    <submittedName>
        <fullName evidence="2">Os01g0138232 protein</fullName>
    </submittedName>
</protein>
<organism evidence="2 3">
    <name type="scientific">Oryza sativa subsp. japonica</name>
    <name type="common">Rice</name>
    <dbReference type="NCBI Taxonomy" id="39947"/>
    <lineage>
        <taxon>Eukaryota</taxon>
        <taxon>Viridiplantae</taxon>
        <taxon>Streptophyta</taxon>
        <taxon>Embryophyta</taxon>
        <taxon>Tracheophyta</taxon>
        <taxon>Spermatophyta</taxon>
        <taxon>Magnoliopsida</taxon>
        <taxon>Liliopsida</taxon>
        <taxon>Poales</taxon>
        <taxon>Poaceae</taxon>
        <taxon>BOP clade</taxon>
        <taxon>Oryzoideae</taxon>
        <taxon>Oryzeae</taxon>
        <taxon>Oryzinae</taxon>
        <taxon>Oryza</taxon>
        <taxon>Oryza sativa</taxon>
    </lineage>
</organism>
<keyword evidence="3" id="KW-1185">Reference proteome</keyword>
<dbReference type="InParanoid" id="A0A0P0UYN1"/>
<sequence length="83" mass="9259">MPRTRICEPLNDATPSRLHHNSKDGWPQAAMANDDRLRSGPLSQNGYLMVRSPHVAGSQTACAWWHRRSNVAKSGKNSNFGFI</sequence>
<proteinExistence type="predicted"/>
<reference evidence="3" key="1">
    <citation type="journal article" date="2005" name="Nature">
        <title>The map-based sequence of the rice genome.</title>
        <authorList>
            <consortium name="International rice genome sequencing project (IRGSP)"/>
            <person name="Matsumoto T."/>
            <person name="Wu J."/>
            <person name="Kanamori H."/>
            <person name="Katayose Y."/>
            <person name="Fujisawa M."/>
            <person name="Namiki N."/>
            <person name="Mizuno H."/>
            <person name="Yamamoto K."/>
            <person name="Antonio B.A."/>
            <person name="Baba T."/>
            <person name="Sakata K."/>
            <person name="Nagamura Y."/>
            <person name="Aoki H."/>
            <person name="Arikawa K."/>
            <person name="Arita K."/>
            <person name="Bito T."/>
            <person name="Chiden Y."/>
            <person name="Fujitsuka N."/>
            <person name="Fukunaka R."/>
            <person name="Hamada M."/>
            <person name="Harada C."/>
            <person name="Hayashi A."/>
            <person name="Hijishita S."/>
            <person name="Honda M."/>
            <person name="Hosokawa S."/>
            <person name="Ichikawa Y."/>
            <person name="Idonuma A."/>
            <person name="Iijima M."/>
            <person name="Ikeda M."/>
            <person name="Ikeno M."/>
            <person name="Ito K."/>
            <person name="Ito S."/>
            <person name="Ito T."/>
            <person name="Ito Y."/>
            <person name="Ito Y."/>
            <person name="Iwabuchi A."/>
            <person name="Kamiya K."/>
            <person name="Karasawa W."/>
            <person name="Kurita K."/>
            <person name="Katagiri S."/>
            <person name="Kikuta A."/>
            <person name="Kobayashi H."/>
            <person name="Kobayashi N."/>
            <person name="Machita K."/>
            <person name="Maehara T."/>
            <person name="Masukawa M."/>
            <person name="Mizubayashi T."/>
            <person name="Mukai Y."/>
            <person name="Nagasaki H."/>
            <person name="Nagata Y."/>
            <person name="Naito S."/>
            <person name="Nakashima M."/>
            <person name="Nakama Y."/>
            <person name="Nakamichi Y."/>
            <person name="Nakamura M."/>
            <person name="Meguro A."/>
            <person name="Negishi M."/>
            <person name="Ohta I."/>
            <person name="Ohta T."/>
            <person name="Okamoto M."/>
            <person name="Ono N."/>
            <person name="Saji S."/>
            <person name="Sakaguchi M."/>
            <person name="Sakai K."/>
            <person name="Shibata M."/>
            <person name="Shimokawa T."/>
            <person name="Song J."/>
            <person name="Takazaki Y."/>
            <person name="Terasawa K."/>
            <person name="Tsugane M."/>
            <person name="Tsuji K."/>
            <person name="Ueda S."/>
            <person name="Waki K."/>
            <person name="Yamagata H."/>
            <person name="Yamamoto M."/>
            <person name="Yamamoto S."/>
            <person name="Yamane H."/>
            <person name="Yoshiki S."/>
            <person name="Yoshihara R."/>
            <person name="Yukawa K."/>
            <person name="Zhong H."/>
            <person name="Yano M."/>
            <person name="Yuan Q."/>
            <person name="Ouyang S."/>
            <person name="Liu J."/>
            <person name="Jones K.M."/>
            <person name="Gansberger K."/>
            <person name="Moffat K."/>
            <person name="Hill J."/>
            <person name="Bera J."/>
            <person name="Fadrosh D."/>
            <person name="Jin S."/>
            <person name="Johri S."/>
            <person name="Kim M."/>
            <person name="Overton L."/>
            <person name="Reardon M."/>
            <person name="Tsitrin T."/>
            <person name="Vuong H."/>
            <person name="Weaver B."/>
            <person name="Ciecko A."/>
            <person name="Tallon L."/>
            <person name="Jackson J."/>
            <person name="Pai G."/>
            <person name="Aken S.V."/>
            <person name="Utterback T."/>
            <person name="Reidmuller S."/>
            <person name="Feldblyum T."/>
            <person name="Hsiao J."/>
            <person name="Zismann V."/>
            <person name="Iobst S."/>
            <person name="de Vazeille A.R."/>
            <person name="Buell C.R."/>
            <person name="Ying K."/>
            <person name="Li Y."/>
            <person name="Lu T."/>
            <person name="Huang Y."/>
            <person name="Zhao Q."/>
            <person name="Feng Q."/>
            <person name="Zhang L."/>
            <person name="Zhu J."/>
            <person name="Weng Q."/>
            <person name="Mu J."/>
            <person name="Lu Y."/>
            <person name="Fan D."/>
            <person name="Liu Y."/>
            <person name="Guan J."/>
            <person name="Zhang Y."/>
            <person name="Yu S."/>
            <person name="Liu X."/>
            <person name="Zhang Y."/>
            <person name="Hong G."/>
            <person name="Han B."/>
            <person name="Choisne N."/>
            <person name="Demange N."/>
            <person name="Orjeda G."/>
            <person name="Samain S."/>
            <person name="Cattolico L."/>
            <person name="Pelletier E."/>
            <person name="Couloux A."/>
            <person name="Segurens B."/>
            <person name="Wincker P."/>
            <person name="D'Hont A."/>
            <person name="Scarpelli C."/>
            <person name="Weissenbach J."/>
            <person name="Salanoubat M."/>
            <person name="Quetier F."/>
            <person name="Yu Y."/>
            <person name="Kim H.R."/>
            <person name="Rambo T."/>
            <person name="Currie J."/>
            <person name="Collura K."/>
            <person name="Luo M."/>
            <person name="Yang T."/>
            <person name="Ammiraju J.S.S."/>
            <person name="Engler F."/>
            <person name="Soderlund C."/>
            <person name="Wing R.A."/>
            <person name="Palmer L.E."/>
            <person name="de la Bastide M."/>
            <person name="Spiegel L."/>
            <person name="Nascimento L."/>
            <person name="Zutavern T."/>
            <person name="O'Shaughnessy A."/>
            <person name="Dike S."/>
            <person name="Dedhia N."/>
            <person name="Preston R."/>
            <person name="Balija V."/>
            <person name="McCombie W.R."/>
            <person name="Chow T."/>
            <person name="Chen H."/>
            <person name="Chung M."/>
            <person name="Chen C."/>
            <person name="Shaw J."/>
            <person name="Wu H."/>
            <person name="Hsiao K."/>
            <person name="Chao Y."/>
            <person name="Chu M."/>
            <person name="Cheng C."/>
            <person name="Hour A."/>
            <person name="Lee P."/>
            <person name="Lin S."/>
            <person name="Lin Y."/>
            <person name="Liou J."/>
            <person name="Liu S."/>
            <person name="Hsing Y."/>
            <person name="Raghuvanshi S."/>
            <person name="Mohanty A."/>
            <person name="Bharti A.K."/>
            <person name="Gaur A."/>
            <person name="Gupta V."/>
            <person name="Kumar D."/>
            <person name="Ravi V."/>
            <person name="Vij S."/>
            <person name="Kapur A."/>
            <person name="Khurana P."/>
            <person name="Khurana P."/>
            <person name="Khurana J.P."/>
            <person name="Tyagi A.K."/>
            <person name="Gaikwad K."/>
            <person name="Singh A."/>
            <person name="Dalal V."/>
            <person name="Srivastava S."/>
            <person name="Dixit A."/>
            <person name="Pal A.K."/>
            <person name="Ghazi I.A."/>
            <person name="Yadav M."/>
            <person name="Pandit A."/>
            <person name="Bhargava A."/>
            <person name="Sureshbabu K."/>
            <person name="Batra K."/>
            <person name="Sharma T.R."/>
            <person name="Mohapatra T."/>
            <person name="Singh N.K."/>
            <person name="Messing J."/>
            <person name="Nelson A.B."/>
            <person name="Fuks G."/>
            <person name="Kavchok S."/>
            <person name="Keizer G."/>
            <person name="Linton E."/>
            <person name="Llaca V."/>
            <person name="Song R."/>
            <person name="Tanyolac B."/>
            <person name="Young S."/>
            <person name="Ho-Il K."/>
            <person name="Hahn J.H."/>
            <person name="Sangsakoo G."/>
            <person name="Vanavichit A."/>
            <person name="de Mattos Luiz.A.T."/>
            <person name="Zimmer P.D."/>
            <person name="Malone G."/>
            <person name="Dellagostin O."/>
            <person name="de Oliveira A.C."/>
            <person name="Bevan M."/>
            <person name="Bancroft I."/>
            <person name="Minx P."/>
            <person name="Cordum H."/>
            <person name="Wilson R."/>
            <person name="Cheng Z."/>
            <person name="Jin W."/>
            <person name="Jiang J."/>
            <person name="Leong S.A."/>
            <person name="Iwama H."/>
            <person name="Gojobori T."/>
            <person name="Itoh T."/>
            <person name="Niimura Y."/>
            <person name="Fujii Y."/>
            <person name="Habara T."/>
            <person name="Sakai H."/>
            <person name="Sato Y."/>
            <person name="Wilson G."/>
            <person name="Kumar K."/>
            <person name="McCouch S."/>
            <person name="Juretic N."/>
            <person name="Hoen D."/>
            <person name="Wright S."/>
            <person name="Bruskiewich R."/>
            <person name="Bureau T."/>
            <person name="Miyao A."/>
            <person name="Hirochika H."/>
            <person name="Nishikawa T."/>
            <person name="Kadowaki K."/>
            <person name="Sugiura M."/>
            <person name="Burr B."/>
            <person name="Sasaki T."/>
        </authorList>
    </citation>
    <scope>NUCLEOTIDE SEQUENCE [LARGE SCALE GENOMIC DNA]</scope>
    <source>
        <strain evidence="3">cv. Nipponbare</strain>
    </source>
</reference>
<evidence type="ECO:0000256" key="1">
    <source>
        <dbReference type="SAM" id="MobiDB-lite"/>
    </source>
</evidence>
<dbReference type="Gramene" id="Os01t0138232-00">
    <property type="protein sequence ID" value="Os01t0138232-00"/>
    <property type="gene ID" value="Os01g0138232"/>
</dbReference>
<reference evidence="2 3" key="2">
    <citation type="journal article" date="2013" name="Plant Cell Physiol.">
        <title>Rice Annotation Project Database (RAP-DB): an integrative and interactive database for rice genomics.</title>
        <authorList>
            <person name="Sakai H."/>
            <person name="Lee S.S."/>
            <person name="Tanaka T."/>
            <person name="Numa H."/>
            <person name="Kim J."/>
            <person name="Kawahara Y."/>
            <person name="Wakimoto H."/>
            <person name="Yang C.C."/>
            <person name="Iwamoto M."/>
            <person name="Abe T."/>
            <person name="Yamada Y."/>
            <person name="Muto A."/>
            <person name="Inokuchi H."/>
            <person name="Ikemura T."/>
            <person name="Matsumoto T."/>
            <person name="Sasaki T."/>
            <person name="Itoh T."/>
        </authorList>
    </citation>
    <scope>NUCLEOTIDE SEQUENCE [LARGE SCALE GENOMIC DNA]</scope>
    <source>
        <strain evidence="3">cv. Nipponbare</strain>
    </source>
</reference>
<gene>
    <name evidence="2" type="ordered locus">Os01g0138232</name>
    <name evidence="2" type="ORF">OSNPB_010138232</name>
</gene>
<feature type="region of interest" description="Disordered" evidence="1">
    <location>
        <begin position="1"/>
        <end position="28"/>
    </location>
</feature>
<reference evidence="2 3" key="3">
    <citation type="journal article" date="2013" name="Rice">
        <title>Improvement of the Oryza sativa Nipponbare reference genome using next generation sequence and optical map data.</title>
        <authorList>
            <person name="Kawahara Y."/>
            <person name="de la Bastide M."/>
            <person name="Hamilton J.P."/>
            <person name="Kanamori H."/>
            <person name="McCombie W.R."/>
            <person name="Ouyang S."/>
            <person name="Schwartz D.C."/>
            <person name="Tanaka T."/>
            <person name="Wu J."/>
            <person name="Zhou S."/>
            <person name="Childs K.L."/>
            <person name="Davidson R.M."/>
            <person name="Lin H."/>
            <person name="Quesada-Ocampo L."/>
            <person name="Vaillancourt B."/>
            <person name="Sakai H."/>
            <person name="Lee S.S."/>
            <person name="Kim J."/>
            <person name="Numa H."/>
            <person name="Itoh T."/>
            <person name="Buell C.R."/>
            <person name="Matsumoto T."/>
        </authorList>
    </citation>
    <scope>NUCLEOTIDE SEQUENCE [LARGE SCALE GENOMIC DNA]</scope>
    <source>
        <strain evidence="3">cv. Nipponbare</strain>
    </source>
</reference>